<dbReference type="AlphaFoldDB" id="A0A5C3LMU1"/>
<gene>
    <name evidence="1" type="ORF">BDQ12DRAFT_614380</name>
</gene>
<name>A0A5C3LMU1_9AGAR</name>
<dbReference type="Proteomes" id="UP000308652">
    <property type="component" value="Unassembled WGS sequence"/>
</dbReference>
<proteinExistence type="predicted"/>
<evidence type="ECO:0000313" key="2">
    <source>
        <dbReference type="Proteomes" id="UP000308652"/>
    </source>
</evidence>
<protein>
    <submittedName>
        <fullName evidence="1">Uncharacterized protein</fullName>
    </submittedName>
</protein>
<organism evidence="1 2">
    <name type="scientific">Crucibulum laeve</name>
    <dbReference type="NCBI Taxonomy" id="68775"/>
    <lineage>
        <taxon>Eukaryota</taxon>
        <taxon>Fungi</taxon>
        <taxon>Dikarya</taxon>
        <taxon>Basidiomycota</taxon>
        <taxon>Agaricomycotina</taxon>
        <taxon>Agaricomycetes</taxon>
        <taxon>Agaricomycetidae</taxon>
        <taxon>Agaricales</taxon>
        <taxon>Agaricineae</taxon>
        <taxon>Nidulariaceae</taxon>
        <taxon>Crucibulum</taxon>
    </lineage>
</organism>
<dbReference type="EMBL" id="ML213639">
    <property type="protein sequence ID" value="TFK33897.1"/>
    <property type="molecule type" value="Genomic_DNA"/>
</dbReference>
<reference evidence="1 2" key="1">
    <citation type="journal article" date="2019" name="Nat. Ecol. Evol.">
        <title>Megaphylogeny resolves global patterns of mushroom evolution.</title>
        <authorList>
            <person name="Varga T."/>
            <person name="Krizsan K."/>
            <person name="Foldi C."/>
            <person name="Dima B."/>
            <person name="Sanchez-Garcia M."/>
            <person name="Sanchez-Ramirez S."/>
            <person name="Szollosi G.J."/>
            <person name="Szarkandi J.G."/>
            <person name="Papp V."/>
            <person name="Albert L."/>
            <person name="Andreopoulos W."/>
            <person name="Angelini C."/>
            <person name="Antonin V."/>
            <person name="Barry K.W."/>
            <person name="Bougher N.L."/>
            <person name="Buchanan P."/>
            <person name="Buyck B."/>
            <person name="Bense V."/>
            <person name="Catcheside P."/>
            <person name="Chovatia M."/>
            <person name="Cooper J."/>
            <person name="Damon W."/>
            <person name="Desjardin D."/>
            <person name="Finy P."/>
            <person name="Geml J."/>
            <person name="Haridas S."/>
            <person name="Hughes K."/>
            <person name="Justo A."/>
            <person name="Karasinski D."/>
            <person name="Kautmanova I."/>
            <person name="Kiss B."/>
            <person name="Kocsube S."/>
            <person name="Kotiranta H."/>
            <person name="LaButti K.M."/>
            <person name="Lechner B.E."/>
            <person name="Liimatainen K."/>
            <person name="Lipzen A."/>
            <person name="Lukacs Z."/>
            <person name="Mihaltcheva S."/>
            <person name="Morgado L.N."/>
            <person name="Niskanen T."/>
            <person name="Noordeloos M.E."/>
            <person name="Ohm R.A."/>
            <person name="Ortiz-Santana B."/>
            <person name="Ovrebo C."/>
            <person name="Racz N."/>
            <person name="Riley R."/>
            <person name="Savchenko A."/>
            <person name="Shiryaev A."/>
            <person name="Soop K."/>
            <person name="Spirin V."/>
            <person name="Szebenyi C."/>
            <person name="Tomsovsky M."/>
            <person name="Tulloss R.E."/>
            <person name="Uehling J."/>
            <person name="Grigoriev I.V."/>
            <person name="Vagvolgyi C."/>
            <person name="Papp T."/>
            <person name="Martin F.M."/>
            <person name="Miettinen O."/>
            <person name="Hibbett D.S."/>
            <person name="Nagy L.G."/>
        </authorList>
    </citation>
    <scope>NUCLEOTIDE SEQUENCE [LARGE SCALE GENOMIC DNA]</scope>
    <source>
        <strain evidence="1 2">CBS 166.37</strain>
    </source>
</reference>
<keyword evidence="2" id="KW-1185">Reference proteome</keyword>
<accession>A0A5C3LMU1</accession>
<evidence type="ECO:0000313" key="1">
    <source>
        <dbReference type="EMBL" id="TFK33897.1"/>
    </source>
</evidence>
<sequence>MTGFNVRNLSGINGLQVFVSKYSNEHGSDAWYSMAPNSTESWNRNGWELIAFQEPGTQNRRGWYINCGGQTVGITFYGFNQDIGVIPE</sequence>
<dbReference type="OrthoDB" id="2940489at2759"/>